<evidence type="ECO:0000313" key="2">
    <source>
        <dbReference type="EMBL" id="MDT0497668.1"/>
    </source>
</evidence>
<dbReference type="Proteomes" id="UP001254608">
    <property type="component" value="Unassembled WGS sequence"/>
</dbReference>
<dbReference type="Pfam" id="PF05787">
    <property type="entry name" value="PhoX"/>
    <property type="match status" value="2"/>
</dbReference>
<sequence length="473" mass="49847">MSVHSSAGRSSRRRFLQQAFWTAGAVSLTPWLKACSGSGSGGALDSGGGEPLGPQSEFTIAPGPLSKVGPLVDSGIDGVYIPEGFALRAVARNLSNPLTGRFEPLGLNGYNWHEAPDGGACFATEDGGWVYVSNSEVAGPDGGVGALQFDAGGNIVAARRILDGTRRNCAGGATPWHTWLSCEETGDGRVYECLPMGSADDARALPALGLFSHEAAAVDLHTRSVFLTEDSGSGRLYRFVADSSDLVTGEDGMPRLQMQSGTLQAMNIEGYENGGYAEDDALLRSLHRVEWVDVQRAGEPQGTVREALSAEGSMVPGTVFNGGEGIWLYEVPPELSQIPPGGSAVTRALLFFASKGDNRVYAYDIDNALIELVFDNSFIDPPFDDVDNVTVSPHGDVLVAEDGEAKRLIVVVPNQTAKVLVQIDAPGSEITGPAFTADGSRLYFSSQRGPNLAGLRQGSGATYELSIPDAFRS</sequence>
<evidence type="ECO:0000256" key="1">
    <source>
        <dbReference type="SAM" id="MobiDB-lite"/>
    </source>
</evidence>
<dbReference type="EMBL" id="JAVRIC010000012">
    <property type="protein sequence ID" value="MDT0497668.1"/>
    <property type="molecule type" value="Genomic_DNA"/>
</dbReference>
<evidence type="ECO:0000313" key="3">
    <source>
        <dbReference type="Proteomes" id="UP001254608"/>
    </source>
</evidence>
<dbReference type="Pfam" id="PF07676">
    <property type="entry name" value="PD40"/>
    <property type="match status" value="1"/>
</dbReference>
<gene>
    <name evidence="2" type="ORF">RM530_09870</name>
</gene>
<name>A0ABU2WJE4_9GAMM</name>
<dbReference type="InterPro" id="IPR006311">
    <property type="entry name" value="TAT_signal"/>
</dbReference>
<dbReference type="SUPFAM" id="SSF63829">
    <property type="entry name" value="Calcium-dependent phosphotriesterase"/>
    <property type="match status" value="1"/>
</dbReference>
<dbReference type="InterPro" id="IPR011659">
    <property type="entry name" value="WD40"/>
</dbReference>
<dbReference type="PANTHER" id="PTHR35399:SF2">
    <property type="entry name" value="DUF839 DOMAIN-CONTAINING PROTEIN"/>
    <property type="match status" value="1"/>
</dbReference>
<dbReference type="PANTHER" id="PTHR35399">
    <property type="entry name" value="SLR8030 PROTEIN"/>
    <property type="match status" value="1"/>
</dbReference>
<dbReference type="InterPro" id="IPR011042">
    <property type="entry name" value="6-blade_b-propeller_TolB-like"/>
</dbReference>
<accession>A0ABU2WJE4</accession>
<organism evidence="2 3">
    <name type="scientific">Banduia mediterranea</name>
    <dbReference type="NCBI Taxonomy" id="3075609"/>
    <lineage>
        <taxon>Bacteria</taxon>
        <taxon>Pseudomonadati</taxon>
        <taxon>Pseudomonadota</taxon>
        <taxon>Gammaproteobacteria</taxon>
        <taxon>Nevskiales</taxon>
        <taxon>Algiphilaceae</taxon>
        <taxon>Banduia</taxon>
    </lineage>
</organism>
<feature type="region of interest" description="Disordered" evidence="1">
    <location>
        <begin position="40"/>
        <end position="61"/>
    </location>
</feature>
<reference evidence="2 3" key="1">
    <citation type="submission" date="2023-09" db="EMBL/GenBank/DDBJ databases">
        <authorList>
            <person name="Rey-Velasco X."/>
        </authorList>
    </citation>
    <scope>NUCLEOTIDE SEQUENCE [LARGE SCALE GENOMIC DNA]</scope>
    <source>
        <strain evidence="2 3">W345</strain>
    </source>
</reference>
<dbReference type="RefSeq" id="WP_311365061.1">
    <property type="nucleotide sequence ID" value="NZ_JAVRIC010000012.1"/>
</dbReference>
<protein>
    <submittedName>
        <fullName evidence="2">DUF839 domain-containing protein</fullName>
    </submittedName>
</protein>
<proteinExistence type="predicted"/>
<dbReference type="PROSITE" id="PS51318">
    <property type="entry name" value="TAT"/>
    <property type="match status" value="1"/>
</dbReference>
<dbReference type="InterPro" id="IPR008557">
    <property type="entry name" value="PhoX"/>
</dbReference>
<feature type="compositionally biased region" description="Gly residues" evidence="1">
    <location>
        <begin position="40"/>
        <end position="51"/>
    </location>
</feature>
<keyword evidence="3" id="KW-1185">Reference proteome</keyword>
<comment type="caution">
    <text evidence="2">The sequence shown here is derived from an EMBL/GenBank/DDBJ whole genome shotgun (WGS) entry which is preliminary data.</text>
</comment>
<dbReference type="Gene3D" id="2.120.10.30">
    <property type="entry name" value="TolB, C-terminal domain"/>
    <property type="match status" value="1"/>
</dbReference>